<evidence type="ECO:0000259" key="1">
    <source>
        <dbReference type="Pfam" id="PF10124"/>
    </source>
</evidence>
<name>A0A0D6Q132_KOMEU</name>
<organism evidence="2 3">
    <name type="scientific">Komagataeibacter europaeus NBRC 3261</name>
    <dbReference type="NCBI Taxonomy" id="1234669"/>
    <lineage>
        <taxon>Bacteria</taxon>
        <taxon>Pseudomonadati</taxon>
        <taxon>Pseudomonadota</taxon>
        <taxon>Alphaproteobacteria</taxon>
        <taxon>Acetobacterales</taxon>
        <taxon>Acetobacteraceae</taxon>
        <taxon>Komagataeibacter</taxon>
    </lineage>
</organism>
<evidence type="ECO:0000313" key="3">
    <source>
        <dbReference type="Proteomes" id="UP000032675"/>
    </source>
</evidence>
<accession>A0A0D6Q132</accession>
<dbReference type="EMBL" id="BANI01000127">
    <property type="protein sequence ID" value="GAN97144.1"/>
    <property type="molecule type" value="Genomic_DNA"/>
</dbReference>
<dbReference type="InterPro" id="IPR018774">
    <property type="entry name" value="Phage_Mu_GpT"/>
</dbReference>
<dbReference type="Proteomes" id="UP000032675">
    <property type="component" value="Unassembled WGS sequence"/>
</dbReference>
<gene>
    <name evidence="2" type="ORF">Geu3261_0144_016</name>
</gene>
<reference evidence="2 3" key="1">
    <citation type="submission" date="2012-11" db="EMBL/GenBank/DDBJ databases">
        <title>Whole genome sequence of Gluconacetobacter europaeus NBRC3261.</title>
        <authorList>
            <person name="Azuma Y."/>
            <person name="Higashiura N."/>
            <person name="Hirakawa H."/>
            <person name="Matsushita K."/>
        </authorList>
    </citation>
    <scope>NUCLEOTIDE SEQUENCE [LARGE SCALE GENOMIC DNA]</scope>
    <source>
        <strain evidence="2 3">NBRC 3261</strain>
    </source>
</reference>
<evidence type="ECO:0000313" key="2">
    <source>
        <dbReference type="EMBL" id="GAN97144.1"/>
    </source>
</evidence>
<dbReference type="RefSeq" id="WP_048851713.1">
    <property type="nucleotide sequence ID" value="NZ_BANI01000127.1"/>
</dbReference>
<comment type="caution">
    <text evidence="2">The sequence shown here is derived from an EMBL/GenBank/DDBJ whole genome shotgun (WGS) entry which is preliminary data.</text>
</comment>
<sequence length="316" mass="34574">MAITVGYINALKTAVSLAFNKYLNTAAPTYKSFTMEVPSSAGANFYPKLAELPGFREWHGSRVIHRLDAAGMSIKNRPFEQTISISRDDMEDNNTGFLVPAVGQIGADAANLPDKLVYEQLQSGFKKKCMDGQYFFDTDHETYDETGKVVSYSNMGMPQGNEAAGPWWYLLDNTQPLKAMIYQPRRPFTITANTKITDGNVFNDSEFVWGADGRCAAGFGLFQLAYASCRPLNADSFADAVFAMGMLRRRDGTPYGVSPSQLVVPKNLESAGRALLKGGFIPTLAPDGKTWIPGSNQWEQAAELVIAPRLSYANGG</sequence>
<dbReference type="Pfam" id="PF10124">
    <property type="entry name" value="Mu-like_gpT"/>
    <property type="match status" value="1"/>
</dbReference>
<feature type="domain" description="Bacteriophage Mu GpT" evidence="1">
    <location>
        <begin position="9"/>
        <end position="309"/>
    </location>
</feature>
<dbReference type="AlphaFoldDB" id="A0A0D6Q132"/>
<proteinExistence type="predicted"/>
<protein>
    <submittedName>
        <fullName evidence="2">Mu-like prophage FluMu major head subunit</fullName>
    </submittedName>
</protein>